<dbReference type="Pfam" id="PF13618">
    <property type="entry name" value="Gluconate_2-dh3"/>
    <property type="match status" value="1"/>
</dbReference>
<name>A0A1D8AW67_9BACT</name>
<dbReference type="Proteomes" id="UP000095228">
    <property type="component" value="Chromosome"/>
</dbReference>
<protein>
    <recommendedName>
        <fullName evidence="3">Gluconate 2-dehydrogenase subunit 3</fullName>
    </recommendedName>
</protein>
<proteinExistence type="predicted"/>
<dbReference type="InterPro" id="IPR027056">
    <property type="entry name" value="Gluconate_2DH_su3"/>
</dbReference>
<dbReference type="PROSITE" id="PS51318">
    <property type="entry name" value="TAT"/>
    <property type="match status" value="1"/>
</dbReference>
<gene>
    <name evidence="1" type="ORF">Verru16b_02224</name>
</gene>
<keyword evidence="2" id="KW-1185">Reference proteome</keyword>
<accession>A0A1D8AW67</accession>
<evidence type="ECO:0000313" key="2">
    <source>
        <dbReference type="Proteomes" id="UP000095228"/>
    </source>
</evidence>
<dbReference type="InterPro" id="IPR006311">
    <property type="entry name" value="TAT_signal"/>
</dbReference>
<sequence>MNPVTHPTTLSRREMLARLGVLLGGALIGGDTWLRGGTLASKAPRPGFTADDLVLLDEIAETIIPATETPGAKAAGVGAFMAMMVTDCYDDAHHAAFAAGLAQLRAEGFLVATPAARTARLNALDAEQRAHQAAKAAAAPAHFFKLMKQLTVLGYFTSEIGAAQVLVYEEAPGRFDGNMPYRKGDRYFFTPPSRHL</sequence>
<dbReference type="EMBL" id="CP016094">
    <property type="protein sequence ID" value="AOS45148.1"/>
    <property type="molecule type" value="Genomic_DNA"/>
</dbReference>
<evidence type="ECO:0008006" key="3">
    <source>
        <dbReference type="Google" id="ProtNLM"/>
    </source>
</evidence>
<evidence type="ECO:0000313" key="1">
    <source>
        <dbReference type="EMBL" id="AOS45148.1"/>
    </source>
</evidence>
<dbReference type="PATRIC" id="fig|1838286.3.peg.2236"/>
<dbReference type="STRING" id="1838286.Verru16b_02224"/>
<dbReference type="KEGG" id="obg:Verru16b_02224"/>
<reference evidence="1 2" key="1">
    <citation type="submission" date="2016-06" db="EMBL/GenBank/DDBJ databases">
        <title>Three novel species with peptidoglycan cell walls form the new genus Lacunisphaera gen. nov. in the family Opitutaceae of the verrucomicrobial subdivision 4.</title>
        <authorList>
            <person name="Rast P."/>
            <person name="Gloeckner I."/>
            <person name="Jogler M."/>
            <person name="Boedeker C."/>
            <person name="Jeske O."/>
            <person name="Wiegand S."/>
            <person name="Reinhardt R."/>
            <person name="Schumann P."/>
            <person name="Rohde M."/>
            <person name="Spring S."/>
            <person name="Gloeckner F.O."/>
            <person name="Jogler C."/>
        </authorList>
    </citation>
    <scope>NUCLEOTIDE SEQUENCE [LARGE SCALE GENOMIC DNA]</scope>
    <source>
        <strain evidence="1 2">IG16b</strain>
    </source>
</reference>
<dbReference type="OrthoDB" id="197191at2"/>
<organism evidence="1 2">
    <name type="scientific">Lacunisphaera limnophila</name>
    <dbReference type="NCBI Taxonomy" id="1838286"/>
    <lineage>
        <taxon>Bacteria</taxon>
        <taxon>Pseudomonadati</taxon>
        <taxon>Verrucomicrobiota</taxon>
        <taxon>Opitutia</taxon>
        <taxon>Opitutales</taxon>
        <taxon>Opitutaceae</taxon>
        <taxon>Lacunisphaera</taxon>
    </lineage>
</organism>
<dbReference type="AlphaFoldDB" id="A0A1D8AW67"/>